<evidence type="ECO:0000256" key="1">
    <source>
        <dbReference type="SAM" id="MobiDB-lite"/>
    </source>
</evidence>
<comment type="caution">
    <text evidence="2">The sequence shown here is derived from an EMBL/GenBank/DDBJ whole genome shotgun (WGS) entry which is preliminary data.</text>
</comment>
<accession>A0ABQ6LKQ5</accession>
<protein>
    <submittedName>
        <fullName evidence="2">Uncharacterized protein</fullName>
    </submittedName>
</protein>
<gene>
    <name evidence="2" type="ORF">LNKW23_22040</name>
</gene>
<name>A0ABQ6LKQ5_9RHOB</name>
<evidence type="ECO:0000313" key="2">
    <source>
        <dbReference type="EMBL" id="GMG82991.1"/>
    </source>
</evidence>
<dbReference type="EMBL" id="BSYI01000015">
    <property type="protein sequence ID" value="GMG82991.1"/>
    <property type="molecule type" value="Genomic_DNA"/>
</dbReference>
<reference evidence="2 3" key="1">
    <citation type="submission" date="2023-04" db="EMBL/GenBank/DDBJ databases">
        <title>Marinoamorphus aggregata gen. nov., sp. Nov., isolate from tissue of brittle star Ophioplocus japonicus.</title>
        <authorList>
            <person name="Kawano K."/>
            <person name="Sawayama S."/>
            <person name="Nakagawa S."/>
        </authorList>
    </citation>
    <scope>NUCLEOTIDE SEQUENCE [LARGE SCALE GENOMIC DNA]</scope>
    <source>
        <strain evidence="2 3">NKW23</strain>
    </source>
</reference>
<evidence type="ECO:0000313" key="3">
    <source>
        <dbReference type="Proteomes" id="UP001239909"/>
    </source>
</evidence>
<proteinExistence type="predicted"/>
<organism evidence="2 3">
    <name type="scientific">Paralimibaculum aggregatum</name>
    <dbReference type="NCBI Taxonomy" id="3036245"/>
    <lineage>
        <taxon>Bacteria</taxon>
        <taxon>Pseudomonadati</taxon>
        <taxon>Pseudomonadota</taxon>
        <taxon>Alphaproteobacteria</taxon>
        <taxon>Rhodobacterales</taxon>
        <taxon>Paracoccaceae</taxon>
        <taxon>Paralimibaculum</taxon>
    </lineage>
</organism>
<keyword evidence="3" id="KW-1185">Reference proteome</keyword>
<dbReference type="Proteomes" id="UP001239909">
    <property type="component" value="Unassembled WGS sequence"/>
</dbReference>
<feature type="region of interest" description="Disordered" evidence="1">
    <location>
        <begin position="21"/>
        <end position="66"/>
    </location>
</feature>
<sequence length="66" mass="6314">MITAAPGGGAPPPGRALCIEAPAPPPIFREGRLGGPGPPPMRAGGGAEVIAPSLGPPAQVRTRAGA</sequence>